<dbReference type="Gene3D" id="3.20.20.70">
    <property type="entry name" value="Aldolase class I"/>
    <property type="match status" value="1"/>
</dbReference>
<dbReference type="SFLD" id="SFLDS00029">
    <property type="entry name" value="Radical_SAM"/>
    <property type="match status" value="1"/>
</dbReference>
<dbReference type="NCBIfam" id="TIGR04085">
    <property type="entry name" value="rSAM_more_4Fe4S"/>
    <property type="match status" value="1"/>
</dbReference>
<dbReference type="PIRSF" id="PIRSF037420">
    <property type="entry name" value="PQQ_syn_pqqE"/>
    <property type="match status" value="1"/>
</dbReference>
<dbReference type="InterPro" id="IPR023885">
    <property type="entry name" value="4Fe4S-binding_SPASM_dom"/>
</dbReference>
<dbReference type="CDD" id="cd21123">
    <property type="entry name" value="SPASM_MftC-like"/>
    <property type="match status" value="1"/>
</dbReference>
<comment type="cofactor">
    <cofactor evidence="1">
        <name>[4Fe-4S] cluster</name>
        <dbReference type="ChEBI" id="CHEBI:49883"/>
    </cofactor>
</comment>
<dbReference type="InterPro" id="IPR017200">
    <property type="entry name" value="PqqE-like"/>
</dbReference>
<dbReference type="eggNOG" id="arCOG00940">
    <property type="taxonomic scope" value="Archaea"/>
</dbReference>
<dbReference type="GO" id="GO:0051539">
    <property type="term" value="F:4 iron, 4 sulfur cluster binding"/>
    <property type="evidence" value="ECO:0007669"/>
    <property type="project" value="UniProtKB-KW"/>
</dbReference>
<dbReference type="Pfam" id="PF13186">
    <property type="entry name" value="SPASM"/>
    <property type="match status" value="1"/>
</dbReference>
<evidence type="ECO:0000256" key="3">
    <source>
        <dbReference type="ARBA" id="ARBA00022691"/>
    </source>
</evidence>
<dbReference type="InterPro" id="IPR006638">
    <property type="entry name" value="Elp3/MiaA/NifB-like_rSAM"/>
</dbReference>
<dbReference type="PANTHER" id="PTHR11228:SF34">
    <property type="entry name" value="TUNGSTEN-CONTAINING ALDEHYDE FERREDOXIN OXIDOREDUCTASE COFACTOR MODIFYING PROTEIN"/>
    <property type="match status" value="1"/>
</dbReference>
<dbReference type="PATRIC" id="fig|1365176.7.peg.1875"/>
<sequence length="396" mass="44048">MVLRQVGSLLAFKELTGWPGLDRWLPEAGLLLRTAAGAIGFGCFGMPIHPVYEVTAACNLRCKHCHARGGKPYPDELDTEGAKEVIRKLAEVPEFRVLVFTGGEPLVRPDIYELISYAKSLGFSVVLATNAILITKSVSKKLRELGVEGIAASIDFVKPEQHDEYRGVPGAFQRAIEGIKNAASEGLYIHINVTLSKLNLDQLEDLMRLSDRLGAYVVFLYQLLPFGRGEELKNLLLTREEFLQVMERVKKIQREVKPVIVPVGLPEYFAYLLKDSPLFKIYSPFFKGCSAGSGMFYIKPNGDVWPCAFVPIKAGNLREQSALEIWRNSPVFRALRDRSNLKGPCATCKYRDVCGGCRARTLALTGDLFASDPMCPLASHETQLKLIRTPDIKTIQ</sequence>
<dbReference type="InterPro" id="IPR050377">
    <property type="entry name" value="Radical_SAM_PqqE_MftC-like"/>
</dbReference>
<dbReference type="SFLD" id="SFLDG01386">
    <property type="entry name" value="main_SPASM_domain-containing"/>
    <property type="match status" value="1"/>
</dbReference>
<evidence type="ECO:0000256" key="6">
    <source>
        <dbReference type="ARBA" id="ARBA00023014"/>
    </source>
</evidence>
<evidence type="ECO:0000313" key="9">
    <source>
        <dbReference type="Proteomes" id="UP000015543"/>
    </source>
</evidence>
<dbReference type="InterPro" id="IPR058240">
    <property type="entry name" value="rSAM_sf"/>
</dbReference>
<keyword evidence="3" id="KW-0949">S-adenosyl-L-methionine</keyword>
<dbReference type="GO" id="GO:0003824">
    <property type="term" value="F:catalytic activity"/>
    <property type="evidence" value="ECO:0007669"/>
    <property type="project" value="InterPro"/>
</dbReference>
<dbReference type="SFLD" id="SFLDG01067">
    <property type="entry name" value="SPASM/twitch_domain_containing"/>
    <property type="match status" value="1"/>
</dbReference>
<dbReference type="Proteomes" id="UP000015543">
    <property type="component" value="Chromosome"/>
</dbReference>
<name>S6A653_9CREN</name>
<protein>
    <recommendedName>
        <fullName evidence="7">Radical SAM core domain-containing protein</fullName>
    </recommendedName>
</protein>
<keyword evidence="5" id="KW-0408">Iron</keyword>
<keyword evidence="9" id="KW-1185">Reference proteome</keyword>
<dbReference type="EMBL" id="CP006646">
    <property type="protein sequence ID" value="AGT36227.1"/>
    <property type="molecule type" value="Genomic_DNA"/>
</dbReference>
<dbReference type="InterPro" id="IPR007197">
    <property type="entry name" value="rSAM"/>
</dbReference>
<keyword evidence="2" id="KW-0004">4Fe-4S</keyword>
<accession>S6A653</accession>
<evidence type="ECO:0000256" key="5">
    <source>
        <dbReference type="ARBA" id="ARBA00023004"/>
    </source>
</evidence>
<reference evidence="8 9" key="1">
    <citation type="journal article" date="2013" name="Genome Announc.">
        <title>Complete Genomic Sequence of 'Thermofilum adornatus' Strain 1910bT, a Hyperthermophilic Anaerobic Organotrophic Crenarchaeon.</title>
        <authorList>
            <person name="Dominova I.N."/>
            <person name="Kublanov I.V."/>
            <person name="Podosokorskaya O.A."/>
            <person name="Derbikova K.S."/>
            <person name="Patrushev M.V."/>
            <person name="Toshchakov S.V."/>
        </authorList>
    </citation>
    <scope>NUCLEOTIDE SEQUENCE [LARGE SCALE GENOMIC DNA]</scope>
    <source>
        <strain evidence="9">1910b</strain>
    </source>
</reference>
<dbReference type="SFLD" id="SFLDG01387">
    <property type="entry name" value="BtrN-like_SPASM_domain_contain"/>
    <property type="match status" value="1"/>
</dbReference>
<feature type="domain" description="Radical SAM core" evidence="7">
    <location>
        <begin position="44"/>
        <end position="255"/>
    </location>
</feature>
<dbReference type="SUPFAM" id="SSF102114">
    <property type="entry name" value="Radical SAM enzymes"/>
    <property type="match status" value="1"/>
</dbReference>
<dbReference type="InterPro" id="IPR013785">
    <property type="entry name" value="Aldolase_TIM"/>
</dbReference>
<dbReference type="PROSITE" id="PS51918">
    <property type="entry name" value="RADICAL_SAM"/>
    <property type="match status" value="1"/>
</dbReference>
<keyword evidence="6" id="KW-0411">Iron-sulfur</keyword>
<dbReference type="AlphaFoldDB" id="S6A653"/>
<dbReference type="SMART" id="SM00729">
    <property type="entry name" value="Elp3"/>
    <property type="match status" value="1"/>
</dbReference>
<dbReference type="PANTHER" id="PTHR11228">
    <property type="entry name" value="RADICAL SAM DOMAIN PROTEIN"/>
    <property type="match status" value="1"/>
</dbReference>
<dbReference type="CDD" id="cd01335">
    <property type="entry name" value="Radical_SAM"/>
    <property type="match status" value="1"/>
</dbReference>
<dbReference type="InterPro" id="IPR034391">
    <property type="entry name" value="AdoMet-like_SPASM_containing"/>
</dbReference>
<dbReference type="GO" id="GO:0046872">
    <property type="term" value="F:metal ion binding"/>
    <property type="evidence" value="ECO:0007669"/>
    <property type="project" value="UniProtKB-KW"/>
</dbReference>
<keyword evidence="4" id="KW-0479">Metal-binding</keyword>
<proteinExistence type="predicted"/>
<dbReference type="Pfam" id="PF04055">
    <property type="entry name" value="Radical_SAM"/>
    <property type="match status" value="1"/>
</dbReference>
<dbReference type="KEGG" id="thb:N186_09460"/>
<evidence type="ECO:0000256" key="2">
    <source>
        <dbReference type="ARBA" id="ARBA00022485"/>
    </source>
</evidence>
<evidence type="ECO:0000256" key="4">
    <source>
        <dbReference type="ARBA" id="ARBA00022723"/>
    </source>
</evidence>
<evidence type="ECO:0000256" key="1">
    <source>
        <dbReference type="ARBA" id="ARBA00001966"/>
    </source>
</evidence>
<gene>
    <name evidence="8" type="ORF">N186_09460</name>
</gene>
<evidence type="ECO:0000313" key="8">
    <source>
        <dbReference type="EMBL" id="AGT36227.1"/>
    </source>
</evidence>
<dbReference type="HOGENOM" id="CLU_009273_4_0_2"/>
<organism evidence="8 9">
    <name type="scientific">Thermofilum adornatum</name>
    <dbReference type="NCBI Taxonomy" id="1365176"/>
    <lineage>
        <taxon>Archaea</taxon>
        <taxon>Thermoproteota</taxon>
        <taxon>Thermoprotei</taxon>
        <taxon>Thermofilales</taxon>
        <taxon>Thermofilaceae</taxon>
        <taxon>Thermofilum</taxon>
    </lineage>
</organism>
<evidence type="ECO:0000259" key="7">
    <source>
        <dbReference type="PROSITE" id="PS51918"/>
    </source>
</evidence>